<evidence type="ECO:0000313" key="2">
    <source>
        <dbReference type="EMBL" id="EOH75514.1"/>
    </source>
</evidence>
<name>R2RHP9_9ENTE</name>
<dbReference type="AlphaFoldDB" id="R2RHP9"/>
<sequence>MFDEDKTDRNDALRIADFLRIQRFTTSPIKEEKYMALQRLTRTRYQLIKQLTRTKQYFLKNLTYKCNTLAREMRDESTSLFSATVISLMTDDYTLDELAELPLEAFCDLLQEKGRGRFKEPEKIAKAIQRAITMSYRLGTLHKSLSMLS</sequence>
<dbReference type="EMBL" id="AJAL01000017">
    <property type="protein sequence ID" value="EOH75514.1"/>
    <property type="molecule type" value="Genomic_DNA"/>
</dbReference>
<dbReference type="eggNOG" id="COG3547">
    <property type="taxonomic scope" value="Bacteria"/>
</dbReference>
<evidence type="ECO:0000313" key="4">
    <source>
        <dbReference type="Proteomes" id="UP000013877"/>
    </source>
</evidence>
<dbReference type="Proteomes" id="UP000013877">
    <property type="component" value="Unassembled WGS sequence"/>
</dbReference>
<reference evidence="2 4" key="1">
    <citation type="submission" date="2013-02" db="EMBL/GenBank/DDBJ databases">
        <title>The Genome Sequence of Enterococcus raffinosus ATCC_49464.</title>
        <authorList>
            <consortium name="The Broad Institute Genome Sequencing Platform"/>
            <consortium name="The Broad Institute Genome Sequencing Center for Infectious Disease"/>
            <person name="Earl A.M."/>
            <person name="Gilmore M.S."/>
            <person name="Lebreton F."/>
            <person name="Walker B."/>
            <person name="Young S.K."/>
            <person name="Zeng Q."/>
            <person name="Gargeya S."/>
            <person name="Fitzgerald M."/>
            <person name="Haas B."/>
            <person name="Abouelleil A."/>
            <person name="Alvarado L."/>
            <person name="Arachchi H.M."/>
            <person name="Berlin A.M."/>
            <person name="Chapman S.B."/>
            <person name="Dewar J."/>
            <person name="Goldberg J."/>
            <person name="Griggs A."/>
            <person name="Gujja S."/>
            <person name="Hansen M."/>
            <person name="Howarth C."/>
            <person name="Imamovic A."/>
            <person name="Larimer J."/>
            <person name="McCowan C."/>
            <person name="Murphy C."/>
            <person name="Neiman D."/>
            <person name="Pearson M."/>
            <person name="Priest M."/>
            <person name="Roberts A."/>
            <person name="Saif S."/>
            <person name="Shea T."/>
            <person name="Sisk P."/>
            <person name="Sykes S."/>
            <person name="Wortman J."/>
            <person name="Nusbaum C."/>
            <person name="Birren B."/>
        </authorList>
    </citation>
    <scope>NUCLEOTIDE SEQUENCE [LARGE SCALE GENOMIC DNA]</scope>
    <source>
        <strain evidence="2 4">ATCC 49464</strain>
    </source>
</reference>
<dbReference type="GO" id="GO:0006313">
    <property type="term" value="P:DNA transposition"/>
    <property type="evidence" value="ECO:0007669"/>
    <property type="project" value="InterPro"/>
</dbReference>
<dbReference type="GO" id="GO:0004803">
    <property type="term" value="F:transposase activity"/>
    <property type="evidence" value="ECO:0007669"/>
    <property type="project" value="InterPro"/>
</dbReference>
<dbReference type="PATRIC" id="fig|1158602.3.peg.3153"/>
<organism evidence="2 4">
    <name type="scientific">Enterococcus raffinosus ATCC 49464</name>
    <dbReference type="NCBI Taxonomy" id="1158602"/>
    <lineage>
        <taxon>Bacteria</taxon>
        <taxon>Bacillati</taxon>
        <taxon>Bacillota</taxon>
        <taxon>Bacilli</taxon>
        <taxon>Lactobacillales</taxon>
        <taxon>Enterococcaceae</taxon>
        <taxon>Enterococcus</taxon>
    </lineage>
</organism>
<dbReference type="Pfam" id="PF01548">
    <property type="entry name" value="DEDD_Tnp_IS110"/>
    <property type="match status" value="1"/>
</dbReference>
<protein>
    <recommendedName>
        <fullName evidence="1">Transposase IS110-like N-terminal domain-containing protein</fullName>
    </recommendedName>
</protein>
<comment type="caution">
    <text evidence="2">The sequence shown here is derived from an EMBL/GenBank/DDBJ whole genome shotgun (WGS) entry which is preliminary data.</text>
</comment>
<evidence type="ECO:0000313" key="5">
    <source>
        <dbReference type="Proteomes" id="UP000014158"/>
    </source>
</evidence>
<keyword evidence="5" id="KW-1185">Reference proteome</keyword>
<feature type="domain" description="Transposase IS110-like N-terminal" evidence="1">
    <location>
        <begin position="4"/>
        <end position="63"/>
    </location>
</feature>
<proteinExistence type="predicted"/>
<dbReference type="InterPro" id="IPR002525">
    <property type="entry name" value="Transp_IS110-like_N"/>
</dbReference>
<evidence type="ECO:0000313" key="3">
    <source>
        <dbReference type="EMBL" id="EOT70881.1"/>
    </source>
</evidence>
<evidence type="ECO:0000259" key="1">
    <source>
        <dbReference type="Pfam" id="PF01548"/>
    </source>
</evidence>
<dbReference type="EMBL" id="ASWF01000007">
    <property type="protein sequence ID" value="EOT70881.1"/>
    <property type="molecule type" value="Genomic_DNA"/>
</dbReference>
<dbReference type="Proteomes" id="UP000014158">
    <property type="component" value="Unassembled WGS sequence"/>
</dbReference>
<dbReference type="GO" id="GO:0003677">
    <property type="term" value="F:DNA binding"/>
    <property type="evidence" value="ECO:0007669"/>
    <property type="project" value="InterPro"/>
</dbReference>
<accession>R2RHP9</accession>
<reference evidence="3 5" key="2">
    <citation type="submission" date="2013-03" db="EMBL/GenBank/DDBJ databases">
        <title>The Genome Sequence of Enterococcus raffinosus ATCC_49464 (PacBio/Illumina hybrid assembly).</title>
        <authorList>
            <consortium name="The Broad Institute Genomics Platform"/>
            <consortium name="The Broad Institute Genome Sequencing Center for Infectious Disease"/>
            <person name="Earl A."/>
            <person name="Russ C."/>
            <person name="Gilmore M."/>
            <person name="Surin D."/>
            <person name="Walker B."/>
            <person name="Young S."/>
            <person name="Zeng Q."/>
            <person name="Gargeya S."/>
            <person name="Fitzgerald M."/>
            <person name="Haas B."/>
            <person name="Abouelleil A."/>
            <person name="Allen A.W."/>
            <person name="Alvarado L."/>
            <person name="Arachchi H.M."/>
            <person name="Berlin A.M."/>
            <person name="Chapman S.B."/>
            <person name="Gainer-Dewar J."/>
            <person name="Goldberg J."/>
            <person name="Griggs A."/>
            <person name="Gujja S."/>
            <person name="Hansen M."/>
            <person name="Howarth C."/>
            <person name="Imamovic A."/>
            <person name="Ireland A."/>
            <person name="Larimer J."/>
            <person name="McCowan C."/>
            <person name="Murphy C."/>
            <person name="Pearson M."/>
            <person name="Poon T.W."/>
            <person name="Priest M."/>
            <person name="Roberts A."/>
            <person name="Saif S."/>
            <person name="Shea T."/>
            <person name="Sisk P."/>
            <person name="Sykes S."/>
            <person name="Wortman J."/>
            <person name="Nusbaum C."/>
            <person name="Birren B."/>
        </authorList>
    </citation>
    <scope>NUCLEOTIDE SEQUENCE [LARGE SCALE GENOMIC DNA]</scope>
    <source>
        <strain evidence="3 5">ATCC 49464</strain>
    </source>
</reference>
<dbReference type="HOGENOM" id="CLU_134311_0_0_9"/>
<gene>
    <name evidence="3" type="ORF">I590_04221</name>
    <name evidence="2" type="ORF">UAK_03158</name>
</gene>